<dbReference type="SMART" id="SM00978">
    <property type="entry name" value="Tim44"/>
    <property type="match status" value="1"/>
</dbReference>
<evidence type="ECO:0000313" key="4">
    <source>
        <dbReference type="EMBL" id="QGM47223.1"/>
    </source>
</evidence>
<feature type="transmembrane region" description="Helical" evidence="2">
    <location>
        <begin position="123"/>
        <end position="147"/>
    </location>
</feature>
<dbReference type="EMBL" id="CP046052">
    <property type="protein sequence ID" value="QGM47223.1"/>
    <property type="molecule type" value="Genomic_DNA"/>
</dbReference>
<dbReference type="KEGG" id="mhey:H2LOC_016820"/>
<dbReference type="PANTHER" id="PTHR41542:SF1">
    <property type="entry name" value="BLL5807 PROTEIN"/>
    <property type="match status" value="1"/>
</dbReference>
<evidence type="ECO:0000313" key="5">
    <source>
        <dbReference type="Proteomes" id="UP000309061"/>
    </source>
</evidence>
<feature type="compositionally biased region" description="Low complexity" evidence="1">
    <location>
        <begin position="50"/>
        <end position="59"/>
    </location>
</feature>
<dbReference type="Gene3D" id="3.10.450.240">
    <property type="match status" value="1"/>
</dbReference>
<feature type="transmembrane region" description="Helical" evidence="2">
    <location>
        <begin position="90"/>
        <end position="111"/>
    </location>
</feature>
<dbReference type="OrthoDB" id="9780873at2"/>
<name>A0A6B8KKW9_9HYPH</name>
<keyword evidence="2" id="KW-0812">Transmembrane</keyword>
<evidence type="ECO:0000256" key="2">
    <source>
        <dbReference type="SAM" id="Phobius"/>
    </source>
</evidence>
<dbReference type="Proteomes" id="UP000309061">
    <property type="component" value="Chromosome"/>
</dbReference>
<keyword evidence="5" id="KW-1185">Reference proteome</keyword>
<keyword evidence="2" id="KW-1133">Transmembrane helix</keyword>
<reference evidence="4 5" key="1">
    <citation type="submission" date="2019-11" db="EMBL/GenBank/DDBJ databases">
        <title>The genome sequence of Methylocystis heyeri.</title>
        <authorList>
            <person name="Oshkin I.Y."/>
            <person name="Miroshnikov K."/>
            <person name="Dedysh S.N."/>
        </authorList>
    </citation>
    <scope>NUCLEOTIDE SEQUENCE [LARGE SCALE GENOMIC DNA]</scope>
    <source>
        <strain evidence="4 5">H2</strain>
    </source>
</reference>
<feature type="compositionally biased region" description="Polar residues" evidence="1">
    <location>
        <begin position="62"/>
        <end position="72"/>
    </location>
</feature>
<feature type="compositionally biased region" description="Low complexity" evidence="1">
    <location>
        <begin position="73"/>
        <end position="82"/>
    </location>
</feature>
<dbReference type="AlphaFoldDB" id="A0A6B8KKW9"/>
<dbReference type="InterPro" id="IPR007379">
    <property type="entry name" value="Tim44-like_dom"/>
</dbReference>
<sequence>MSPHKAPRRRFSQILVLAALVALAPAIGEAKMPSNMGSRGSRTFSPPPATSTAPMNAAPIQRSITPPSASQQQPGFAAPRPGFAPQGSSFGRGLLGGLAGGLLGAGLFGLLTGHGLFGGLEGFASFIGLLFQLALVALLARFAFAWWQSRKAAPAGAGPRPQANFFSGGPGFSPGGFGFGGGAQKPQTAPLRLAGEDLPAFERLLSQIQEAYSREDSAALQRLATREMAGYFDEELAANRQKGVVNRISNVKLLQGDLSEAWREGADEYATVAMRYAYTDVLEDRASGRVVSGDPSQTGQSTEVWTFRRPAGSGPGSWILSAIQDAGR</sequence>
<dbReference type="InterPro" id="IPR032710">
    <property type="entry name" value="NTF2-like_dom_sf"/>
</dbReference>
<feature type="domain" description="Tim44-like" evidence="3">
    <location>
        <begin position="179"/>
        <end position="325"/>
    </location>
</feature>
<dbReference type="PANTHER" id="PTHR41542">
    <property type="entry name" value="BLL5807 PROTEIN"/>
    <property type="match status" value="1"/>
</dbReference>
<dbReference type="Pfam" id="PF04280">
    <property type="entry name" value="Tim44"/>
    <property type="match status" value="1"/>
</dbReference>
<evidence type="ECO:0000259" key="3">
    <source>
        <dbReference type="SMART" id="SM00978"/>
    </source>
</evidence>
<accession>A0A6B8KKW9</accession>
<proteinExistence type="predicted"/>
<keyword evidence="2" id="KW-0472">Membrane</keyword>
<gene>
    <name evidence="4" type="ORF">H2LOC_016820</name>
</gene>
<feature type="region of interest" description="Disordered" evidence="1">
    <location>
        <begin position="31"/>
        <end position="82"/>
    </location>
</feature>
<dbReference type="RefSeq" id="WP_136498246.1">
    <property type="nucleotide sequence ID" value="NZ_CP046052.1"/>
</dbReference>
<dbReference type="SUPFAM" id="SSF54427">
    <property type="entry name" value="NTF2-like"/>
    <property type="match status" value="1"/>
</dbReference>
<organism evidence="4 5">
    <name type="scientific">Methylocystis heyeri</name>
    <dbReference type="NCBI Taxonomy" id="391905"/>
    <lineage>
        <taxon>Bacteria</taxon>
        <taxon>Pseudomonadati</taxon>
        <taxon>Pseudomonadota</taxon>
        <taxon>Alphaproteobacteria</taxon>
        <taxon>Hyphomicrobiales</taxon>
        <taxon>Methylocystaceae</taxon>
        <taxon>Methylocystis</taxon>
    </lineage>
</organism>
<evidence type="ECO:0000256" key="1">
    <source>
        <dbReference type="SAM" id="MobiDB-lite"/>
    </source>
</evidence>
<protein>
    <recommendedName>
        <fullName evidence="3">Tim44-like domain-containing protein</fullName>
    </recommendedName>
</protein>